<dbReference type="InterPro" id="IPR052189">
    <property type="entry name" value="L-asp_N-monooxygenase_NS-form"/>
</dbReference>
<dbReference type="AlphaFoldDB" id="A0A7D6Z0W9"/>
<feature type="domain" description="FAD-dependent urate hydroxylase HpyO/Asp monooxygenase CreE-like FAD/NAD(P)-binding" evidence="2">
    <location>
        <begin position="5"/>
        <end position="144"/>
    </location>
</feature>
<name>A0A7D6Z0W9_9NOCA</name>
<dbReference type="PANTHER" id="PTHR40254:SF1">
    <property type="entry name" value="BLR0577 PROTEIN"/>
    <property type="match status" value="1"/>
</dbReference>
<dbReference type="GO" id="GO:0016491">
    <property type="term" value="F:oxidoreductase activity"/>
    <property type="evidence" value="ECO:0007669"/>
    <property type="project" value="InterPro"/>
</dbReference>
<evidence type="ECO:0000313" key="3">
    <source>
        <dbReference type="EMBL" id="QLY29706.1"/>
    </source>
</evidence>
<protein>
    <submittedName>
        <fullName evidence="3">FAD/NAD(P)-binding protein</fullName>
    </submittedName>
</protein>
<dbReference type="InterPro" id="IPR038732">
    <property type="entry name" value="HpyO/CreE_NAD-binding"/>
</dbReference>
<dbReference type="InterPro" id="IPR036188">
    <property type="entry name" value="FAD/NAD-bd_sf"/>
</dbReference>
<reference evidence="3 4" key="1">
    <citation type="submission" date="2020-07" db="EMBL/GenBank/DDBJ databases">
        <authorList>
            <person name="Zhuang K."/>
            <person name="Ran Y."/>
        </authorList>
    </citation>
    <scope>NUCLEOTIDE SEQUENCE [LARGE SCALE GENOMIC DNA]</scope>
    <source>
        <strain evidence="3 4">WCH-YHL-001</strain>
    </source>
</reference>
<dbReference type="InterPro" id="IPR023753">
    <property type="entry name" value="FAD/NAD-binding_dom"/>
</dbReference>
<feature type="domain" description="FAD/NAD(P)-binding" evidence="1">
    <location>
        <begin position="189"/>
        <end position="262"/>
    </location>
</feature>
<dbReference type="Gene3D" id="3.50.50.60">
    <property type="entry name" value="FAD/NAD(P)-binding domain"/>
    <property type="match status" value="1"/>
</dbReference>
<sequence>MHIGIIGGGAAAVGLLDALAGATREQDSGGNAGRITVFDGSAAMWRGRPYQVDAEAVRVNAPPRIMSVRAGDPTHYQEWLRGRDGVDRYLDDGLGQPLLPRGQYGEYLADTARAAIATLRHAGWRVSVVNARVTGYSRDRGAFRRADRDTAAEPAVLPAADSGTVPTAGATLHTDDGGRVETLRAALLTEDGGVVAVDRAVLCVGSGRPRDHYGLSGAPGYRNEPYPLAETLREVPADAHVAVIGSGLTAVDIAAALDARGHVGRISFLSRSGTLPFVQQRPVRLEPRHLTAAAVAGIAAERGELTFADLVSLMRAELADLGDDFESFANEILGANSEDPVDRLRRQLAAVDAPHRGLRLLAMVIRVAGPVAWPLLRERDRAMLRTRHFRVANGLSSPMVPHNAKILMRLLDSGQLRLRSGLRKIEARAGGGFTVSDEAEWTADVVLNAVNPPAYTTPQDTEPLVSALLEAGAAELHPAGGLRVDPATRRLLVGGRADATWHVLGNLAADSMFIATNPPGLAQAAARLAPILLER</sequence>
<accession>A0A7D6Z0W9</accession>
<dbReference type="Pfam" id="PF13454">
    <property type="entry name" value="NAD_binding_9"/>
    <property type="match status" value="1"/>
</dbReference>
<dbReference type="PANTHER" id="PTHR40254">
    <property type="entry name" value="BLR0577 PROTEIN"/>
    <property type="match status" value="1"/>
</dbReference>
<organism evidence="3 4">
    <name type="scientific">Nocardia huaxiensis</name>
    <dbReference type="NCBI Taxonomy" id="2755382"/>
    <lineage>
        <taxon>Bacteria</taxon>
        <taxon>Bacillati</taxon>
        <taxon>Actinomycetota</taxon>
        <taxon>Actinomycetes</taxon>
        <taxon>Mycobacteriales</taxon>
        <taxon>Nocardiaceae</taxon>
        <taxon>Nocardia</taxon>
    </lineage>
</organism>
<dbReference type="KEGG" id="nhu:H0264_31450"/>
<dbReference type="Pfam" id="PF07992">
    <property type="entry name" value="Pyr_redox_2"/>
    <property type="match status" value="1"/>
</dbReference>
<evidence type="ECO:0000313" key="4">
    <source>
        <dbReference type="Proteomes" id="UP000515512"/>
    </source>
</evidence>
<dbReference type="RefSeq" id="WP_181580910.1">
    <property type="nucleotide sequence ID" value="NZ_CP059399.1"/>
</dbReference>
<dbReference type="Proteomes" id="UP000515512">
    <property type="component" value="Chromosome"/>
</dbReference>
<keyword evidence="4" id="KW-1185">Reference proteome</keyword>
<evidence type="ECO:0000259" key="2">
    <source>
        <dbReference type="Pfam" id="PF13454"/>
    </source>
</evidence>
<proteinExistence type="predicted"/>
<gene>
    <name evidence="3" type="ORF">H0264_31450</name>
</gene>
<dbReference type="EMBL" id="CP059399">
    <property type="protein sequence ID" value="QLY29706.1"/>
    <property type="molecule type" value="Genomic_DNA"/>
</dbReference>
<evidence type="ECO:0000259" key="1">
    <source>
        <dbReference type="Pfam" id="PF07992"/>
    </source>
</evidence>
<dbReference type="SUPFAM" id="SSF51905">
    <property type="entry name" value="FAD/NAD(P)-binding domain"/>
    <property type="match status" value="1"/>
</dbReference>